<dbReference type="EMBL" id="CP077713">
    <property type="protein sequence ID" value="QXJ35451.1"/>
    <property type="molecule type" value="Genomic_DNA"/>
</dbReference>
<protein>
    <submittedName>
        <fullName evidence="1">Uncharacterized protein</fullName>
    </submittedName>
</protein>
<sequence length="70" mass="7976">MSRLGNEGRRALRELGKKVLKETRDKRVVVDFHGIPQYHKDKSLLSRIKPTKGTSWGLVQAALWAGRTFS</sequence>
<evidence type="ECO:0000313" key="1">
    <source>
        <dbReference type="EMBL" id="QXJ35451.1"/>
    </source>
</evidence>
<proteinExistence type="predicted"/>
<gene>
    <name evidence="1" type="ORF">J5U22_01998</name>
</gene>
<evidence type="ECO:0000313" key="2">
    <source>
        <dbReference type="Proteomes" id="UP000694036"/>
    </source>
</evidence>
<accession>A0A8F5C1V1</accession>
<organism evidence="1 2">
    <name type="scientific">Saccharolobus shibatae</name>
    <dbReference type="NCBI Taxonomy" id="2286"/>
    <lineage>
        <taxon>Archaea</taxon>
        <taxon>Thermoproteota</taxon>
        <taxon>Thermoprotei</taxon>
        <taxon>Sulfolobales</taxon>
        <taxon>Sulfolobaceae</taxon>
        <taxon>Saccharolobus</taxon>
    </lineage>
</organism>
<reference evidence="1 2" key="1">
    <citation type="journal article" date="2021" name="Environ. Microbiol.">
        <title>New insights into the diversity and evolution of the archaeal mobilome from three complete genomes of Saccharolobus shibatae.</title>
        <authorList>
            <person name="Medvedeva S."/>
            <person name="Brandt D."/>
            <person name="Cvirkaite-Krupovic V."/>
            <person name="Liu Y."/>
            <person name="Severinov K."/>
            <person name="Ishino S."/>
            <person name="Ishino Y."/>
            <person name="Prangishvili D."/>
            <person name="Kalinowski J."/>
            <person name="Krupovic M."/>
        </authorList>
    </citation>
    <scope>NUCLEOTIDE SEQUENCE [LARGE SCALE GENOMIC DNA]</scope>
    <source>
        <strain evidence="1 2">S38A</strain>
    </source>
</reference>
<name>A0A8F5C1V1_9CREN</name>
<dbReference type="Proteomes" id="UP000694036">
    <property type="component" value="Chromosome"/>
</dbReference>
<keyword evidence="2" id="KW-1185">Reference proteome</keyword>
<dbReference type="AlphaFoldDB" id="A0A8F5C1V1"/>